<keyword evidence="8 12" id="KW-0808">Transferase</keyword>
<evidence type="ECO:0000256" key="12">
    <source>
        <dbReference type="PIRNR" id="PIRNR006250"/>
    </source>
</evidence>
<evidence type="ECO:0000259" key="15">
    <source>
        <dbReference type="Pfam" id="PF02749"/>
    </source>
</evidence>
<dbReference type="EMBL" id="CZBY01000015">
    <property type="protein sequence ID" value="CUQ88984.1"/>
    <property type="molecule type" value="Genomic_DNA"/>
</dbReference>
<keyword evidence="7 12" id="KW-0328">Glycosyltransferase</keyword>
<dbReference type="SUPFAM" id="SSF51690">
    <property type="entry name" value="Nicotinate/Quinolinate PRTase C-terminal domain-like"/>
    <property type="match status" value="1"/>
</dbReference>
<dbReference type="GO" id="GO:0034213">
    <property type="term" value="P:quinolinate catabolic process"/>
    <property type="evidence" value="ECO:0007669"/>
    <property type="project" value="TreeGrafter"/>
</dbReference>
<dbReference type="PANTHER" id="PTHR32179:SF3">
    <property type="entry name" value="NICOTINATE-NUCLEOTIDE PYROPHOSPHORYLASE [CARBOXYLATING]"/>
    <property type="match status" value="1"/>
</dbReference>
<dbReference type="InterPro" id="IPR004393">
    <property type="entry name" value="NadC"/>
</dbReference>
<dbReference type="STRING" id="39492.ERS852540_01835"/>
<evidence type="ECO:0000256" key="6">
    <source>
        <dbReference type="ARBA" id="ARBA00022642"/>
    </source>
</evidence>
<comment type="subunit">
    <text evidence="4">Hexamer formed by 3 homodimers.</text>
</comment>
<dbReference type="Gene3D" id="3.90.1170.20">
    <property type="entry name" value="Quinolinate phosphoribosyl transferase, N-terminal domain"/>
    <property type="match status" value="1"/>
</dbReference>
<dbReference type="CDD" id="cd01572">
    <property type="entry name" value="QPRTase"/>
    <property type="match status" value="1"/>
</dbReference>
<dbReference type="PANTHER" id="PTHR32179">
    <property type="entry name" value="NICOTINATE-NUCLEOTIDE PYROPHOSPHORYLASE [CARBOXYLATING]"/>
    <property type="match status" value="1"/>
</dbReference>
<name>A0A174ZP86_9FIRM</name>
<organism evidence="16 17">
    <name type="scientific">[Eubacterium] siraeum</name>
    <dbReference type="NCBI Taxonomy" id="39492"/>
    <lineage>
        <taxon>Bacteria</taxon>
        <taxon>Bacillati</taxon>
        <taxon>Bacillota</taxon>
        <taxon>Clostridia</taxon>
        <taxon>Eubacteriales</taxon>
        <taxon>Oscillospiraceae</taxon>
        <taxon>Oscillospiraceae incertae sedis</taxon>
    </lineage>
</organism>
<dbReference type="Pfam" id="PF01729">
    <property type="entry name" value="QRPTase_C"/>
    <property type="match status" value="1"/>
</dbReference>
<feature type="binding site" evidence="13">
    <location>
        <position position="156"/>
    </location>
    <ligand>
        <name>substrate</name>
    </ligand>
</feature>
<feature type="binding site" evidence="13">
    <location>
        <position position="196"/>
    </location>
    <ligand>
        <name>substrate</name>
    </ligand>
</feature>
<evidence type="ECO:0000256" key="11">
    <source>
        <dbReference type="ARBA" id="ARBA00069173"/>
    </source>
</evidence>
<evidence type="ECO:0000256" key="10">
    <source>
        <dbReference type="ARBA" id="ARBA00047445"/>
    </source>
</evidence>
<evidence type="ECO:0000313" key="17">
    <source>
        <dbReference type="Proteomes" id="UP000095662"/>
    </source>
</evidence>
<evidence type="ECO:0000256" key="8">
    <source>
        <dbReference type="ARBA" id="ARBA00022679"/>
    </source>
</evidence>
<feature type="binding site" evidence="13">
    <location>
        <position position="217"/>
    </location>
    <ligand>
        <name>substrate</name>
    </ligand>
</feature>
<dbReference type="InterPro" id="IPR036068">
    <property type="entry name" value="Nicotinate_pribotase-like_C"/>
</dbReference>
<comment type="pathway">
    <text evidence="2">Cofactor biosynthesis; NAD(+) biosynthesis; nicotinate D-ribonucleotide from quinolinate: step 1/1.</text>
</comment>
<sequence>MKLLQFYVDDLIKRAITEDINYIDSTTDLLIDEDDISEAYFVSKADGVLAGIDVAMRVFTLLDDTIEMNIHFKDGDAIKKGDVIAEFKGHTCAMLKAERTALNLLQHMSGIASYTNKCVKAVEGTDASIADTRKTLPGLRPLQKYSVVAGGGRNHRYNLTDAAMLKDNHIDAYGGITQAVTALRKKAGHMLQIEVEVRNFDELSEALAVKADVIMLDNMSCEDMKKAVEITAGRAKLEASGNVTLDNIRDVALTGVDIISLGALTHSVTAFDISMKWKKKA</sequence>
<feature type="binding site" evidence="13">
    <location>
        <position position="166"/>
    </location>
    <ligand>
        <name>substrate</name>
    </ligand>
</feature>
<evidence type="ECO:0000256" key="3">
    <source>
        <dbReference type="ARBA" id="ARBA00009400"/>
    </source>
</evidence>
<dbReference type="PIRSF" id="PIRSF006250">
    <property type="entry name" value="NadC_ModD"/>
    <property type="match status" value="1"/>
</dbReference>
<dbReference type="AlphaFoldDB" id="A0A174ZP86"/>
<dbReference type="InterPro" id="IPR002638">
    <property type="entry name" value="Quinolinate_PRibosylTrfase_C"/>
</dbReference>
<protein>
    <recommendedName>
        <fullName evidence="11">Probable nicotinate-nucleotide pyrophosphorylase [carboxylating]</fullName>
        <ecNumber evidence="5">2.4.2.19</ecNumber>
    </recommendedName>
    <alternativeName>
        <fullName evidence="9">Quinolinate phosphoribosyltransferase [decarboxylating]</fullName>
    </alternativeName>
</protein>
<evidence type="ECO:0000256" key="4">
    <source>
        <dbReference type="ARBA" id="ARBA00011218"/>
    </source>
</evidence>
<dbReference type="FunFam" id="3.90.1170.20:FF:000001">
    <property type="entry name" value="Nicotinate-nucleotide diphosphorylase (Carboxylating)"/>
    <property type="match status" value="1"/>
</dbReference>
<dbReference type="InterPro" id="IPR027277">
    <property type="entry name" value="NadC/ModD"/>
</dbReference>
<feature type="binding site" evidence="13">
    <location>
        <begin position="261"/>
        <end position="263"/>
    </location>
    <ligand>
        <name>substrate</name>
    </ligand>
</feature>
<evidence type="ECO:0000256" key="5">
    <source>
        <dbReference type="ARBA" id="ARBA00011944"/>
    </source>
</evidence>
<feature type="binding site" evidence="13">
    <location>
        <position position="99"/>
    </location>
    <ligand>
        <name>substrate</name>
    </ligand>
</feature>
<feature type="binding site" evidence="13">
    <location>
        <begin position="240"/>
        <end position="242"/>
    </location>
    <ligand>
        <name>substrate</name>
    </ligand>
</feature>
<evidence type="ECO:0000256" key="9">
    <source>
        <dbReference type="ARBA" id="ARBA00033102"/>
    </source>
</evidence>
<dbReference type="UniPathway" id="UPA00253">
    <property type="reaction ID" value="UER00331"/>
</dbReference>
<dbReference type="OrthoDB" id="9782546at2"/>
<comment type="catalytic activity">
    <reaction evidence="10">
        <text>nicotinate beta-D-ribonucleotide + CO2 + diphosphate = quinolinate + 5-phospho-alpha-D-ribose 1-diphosphate + 2 H(+)</text>
        <dbReference type="Rhea" id="RHEA:12733"/>
        <dbReference type="ChEBI" id="CHEBI:15378"/>
        <dbReference type="ChEBI" id="CHEBI:16526"/>
        <dbReference type="ChEBI" id="CHEBI:29959"/>
        <dbReference type="ChEBI" id="CHEBI:33019"/>
        <dbReference type="ChEBI" id="CHEBI:57502"/>
        <dbReference type="ChEBI" id="CHEBI:58017"/>
        <dbReference type="EC" id="2.4.2.19"/>
    </reaction>
</comment>
<dbReference type="SUPFAM" id="SSF54675">
    <property type="entry name" value="Nicotinate/Quinolinate PRTase N-terminal domain-like"/>
    <property type="match status" value="1"/>
</dbReference>
<dbReference type="EC" id="2.4.2.19" evidence="5"/>
<dbReference type="InterPro" id="IPR037128">
    <property type="entry name" value="Quinolinate_PRibosylTase_N_sf"/>
</dbReference>
<dbReference type="FunFam" id="3.20.20.70:FF:000030">
    <property type="entry name" value="Nicotinate-nucleotide pyrophosphorylase, carboxylating"/>
    <property type="match status" value="1"/>
</dbReference>
<evidence type="ECO:0000259" key="14">
    <source>
        <dbReference type="Pfam" id="PF01729"/>
    </source>
</evidence>
<evidence type="ECO:0000313" key="16">
    <source>
        <dbReference type="EMBL" id="CUQ88984.1"/>
    </source>
</evidence>
<proteinExistence type="inferred from homology"/>
<gene>
    <name evidence="16" type="primary">nadC</name>
    <name evidence="16" type="ORF">ERS852540_01835</name>
</gene>
<comment type="similarity">
    <text evidence="3 12">Belongs to the NadC/ModD family.</text>
</comment>
<reference evidence="16 17" key="1">
    <citation type="submission" date="2015-09" db="EMBL/GenBank/DDBJ databases">
        <authorList>
            <consortium name="Pathogen Informatics"/>
        </authorList>
    </citation>
    <scope>NUCLEOTIDE SEQUENCE [LARGE SCALE GENOMIC DNA]</scope>
    <source>
        <strain evidence="16 17">2789STDY5834928</strain>
    </source>
</reference>
<dbReference type="Gene3D" id="3.20.20.70">
    <property type="entry name" value="Aldolase class I"/>
    <property type="match status" value="1"/>
</dbReference>
<dbReference type="GO" id="GO:0004514">
    <property type="term" value="F:nicotinate-nucleotide diphosphorylase (carboxylating) activity"/>
    <property type="evidence" value="ECO:0007669"/>
    <property type="project" value="UniProtKB-EC"/>
</dbReference>
<accession>A0A174ZP86</accession>
<comment type="function">
    <text evidence="1">Involved in the catabolism of quinolinic acid (QA).</text>
</comment>
<feature type="binding site" evidence="13">
    <location>
        <begin position="132"/>
        <end position="134"/>
    </location>
    <ligand>
        <name>substrate</name>
    </ligand>
</feature>
<evidence type="ECO:0000256" key="2">
    <source>
        <dbReference type="ARBA" id="ARBA00004893"/>
    </source>
</evidence>
<dbReference type="Pfam" id="PF02749">
    <property type="entry name" value="QRPTase_N"/>
    <property type="match status" value="1"/>
</dbReference>
<feature type="domain" description="Quinolinate phosphoribosyl transferase N-terminal" evidence="15">
    <location>
        <begin position="24"/>
        <end position="109"/>
    </location>
</feature>
<evidence type="ECO:0000256" key="13">
    <source>
        <dbReference type="PIRSR" id="PIRSR006250-1"/>
    </source>
</evidence>
<dbReference type="Proteomes" id="UP000095662">
    <property type="component" value="Unassembled WGS sequence"/>
</dbReference>
<dbReference type="GO" id="GO:0005737">
    <property type="term" value="C:cytoplasm"/>
    <property type="evidence" value="ECO:0007669"/>
    <property type="project" value="TreeGrafter"/>
</dbReference>
<keyword evidence="6" id="KW-0662">Pyridine nucleotide biosynthesis</keyword>
<evidence type="ECO:0000256" key="7">
    <source>
        <dbReference type="ARBA" id="ARBA00022676"/>
    </source>
</evidence>
<dbReference type="NCBIfam" id="TIGR00078">
    <property type="entry name" value="nadC"/>
    <property type="match status" value="1"/>
</dbReference>
<evidence type="ECO:0000256" key="1">
    <source>
        <dbReference type="ARBA" id="ARBA00003237"/>
    </source>
</evidence>
<dbReference type="InterPro" id="IPR013785">
    <property type="entry name" value="Aldolase_TIM"/>
</dbReference>
<feature type="domain" description="Quinolinate phosphoribosyl transferase C-terminal" evidence="14">
    <location>
        <begin position="111"/>
        <end position="276"/>
    </location>
</feature>
<dbReference type="GO" id="GO:0009435">
    <property type="term" value="P:NAD+ biosynthetic process"/>
    <property type="evidence" value="ECO:0007669"/>
    <property type="project" value="UniProtKB-UniPathway"/>
</dbReference>
<dbReference type="InterPro" id="IPR022412">
    <property type="entry name" value="Quinolinate_PRibosylTrfase_N"/>
</dbReference>